<accession>A0ABR9UVT8</accession>
<keyword evidence="4" id="KW-1185">Reference proteome</keyword>
<dbReference type="Proteomes" id="UP000651156">
    <property type="component" value="Unassembled WGS sequence"/>
</dbReference>
<evidence type="ECO:0000259" key="1">
    <source>
        <dbReference type="SMART" id="SM00897"/>
    </source>
</evidence>
<sequence>MLKVAIGHSSDPDSLEAVKEVIQQCQSTLADQTPQAGLLFAAIDFDHHLILQQINEAFPKIELIGGTTDGEISSVLEFQQDSLTLMLFCADDIEFRASIGRNVSQNPEAIARQAVETAKHRLTLPIQLCITVPESLTTSTVSILQGLKAALGTIPIFGGAAADQWQYKRTYQFFNTEVLSDAVPVLLVAGKLFFSYGVAGGWRPIGKRSLITKVNKNIIYEIDGKPALDFYHYYLNNSAPDAVYPLAVFPPGQEQFFLRGSVGHDLERGSITVSGDIPEHSVVQITDASIDDVVMASQTASTEAWAKYPGQAPDAAIFFSCAWRRHILGTRANEEYQAIAHSSKQVITGCGFYTYGEIAPLSDTGQTFFHNTTFVTLLIGSQ</sequence>
<name>A0ABR9UVT8_9CHRO</name>
<evidence type="ECO:0000313" key="3">
    <source>
        <dbReference type="EMBL" id="MBE9192417.1"/>
    </source>
</evidence>
<dbReference type="InterPro" id="IPR019494">
    <property type="entry name" value="FIST_C"/>
</dbReference>
<evidence type="ECO:0000259" key="2">
    <source>
        <dbReference type="SMART" id="SM01204"/>
    </source>
</evidence>
<dbReference type="SMART" id="SM01204">
    <property type="entry name" value="FIST_C"/>
    <property type="match status" value="1"/>
</dbReference>
<dbReference type="RefSeq" id="WP_193933844.1">
    <property type="nucleotide sequence ID" value="NZ_CAWPMZ010000090.1"/>
</dbReference>
<dbReference type="InterPro" id="IPR013702">
    <property type="entry name" value="FIST_domain_N"/>
</dbReference>
<dbReference type="PANTHER" id="PTHR40252">
    <property type="entry name" value="BLR0328 PROTEIN"/>
    <property type="match status" value="1"/>
</dbReference>
<proteinExistence type="predicted"/>
<dbReference type="SMART" id="SM00897">
    <property type="entry name" value="FIST"/>
    <property type="match status" value="1"/>
</dbReference>
<reference evidence="3 4" key="1">
    <citation type="submission" date="2020-10" db="EMBL/GenBank/DDBJ databases">
        <authorList>
            <person name="Castelo-Branco R."/>
            <person name="Eusebio N."/>
            <person name="Adriana R."/>
            <person name="Vieira A."/>
            <person name="Brugerolle De Fraissinette N."/>
            <person name="Rezende De Castro R."/>
            <person name="Schneider M.P."/>
            <person name="Vasconcelos V."/>
            <person name="Leao P.N."/>
        </authorList>
    </citation>
    <scope>NUCLEOTIDE SEQUENCE [LARGE SCALE GENOMIC DNA]</scope>
    <source>
        <strain evidence="3 4">LEGE 06123</strain>
    </source>
</reference>
<dbReference type="PANTHER" id="PTHR40252:SF2">
    <property type="entry name" value="BLR0328 PROTEIN"/>
    <property type="match status" value="1"/>
</dbReference>
<protein>
    <submittedName>
        <fullName evidence="3">FIST C-terminal domain-containing protein</fullName>
    </submittedName>
</protein>
<comment type="caution">
    <text evidence="3">The sequence shown here is derived from an EMBL/GenBank/DDBJ whole genome shotgun (WGS) entry which is preliminary data.</text>
</comment>
<dbReference type="Pfam" id="PF08495">
    <property type="entry name" value="FIST"/>
    <property type="match status" value="1"/>
</dbReference>
<organism evidence="3 4">
    <name type="scientific">Gloeocapsopsis crepidinum LEGE 06123</name>
    <dbReference type="NCBI Taxonomy" id="588587"/>
    <lineage>
        <taxon>Bacteria</taxon>
        <taxon>Bacillati</taxon>
        <taxon>Cyanobacteriota</taxon>
        <taxon>Cyanophyceae</taxon>
        <taxon>Oscillatoriophycideae</taxon>
        <taxon>Chroococcales</taxon>
        <taxon>Chroococcaceae</taxon>
        <taxon>Gloeocapsopsis</taxon>
    </lineage>
</organism>
<dbReference type="Pfam" id="PF10442">
    <property type="entry name" value="FIST_C"/>
    <property type="match status" value="1"/>
</dbReference>
<dbReference type="EMBL" id="JADEWN010000054">
    <property type="protein sequence ID" value="MBE9192417.1"/>
    <property type="molecule type" value="Genomic_DNA"/>
</dbReference>
<gene>
    <name evidence="3" type="ORF">IQ230_19110</name>
</gene>
<feature type="domain" description="FIST" evidence="1">
    <location>
        <begin position="33"/>
        <end position="226"/>
    </location>
</feature>
<feature type="domain" description="FIST C-domain" evidence="2">
    <location>
        <begin position="227"/>
        <end position="361"/>
    </location>
</feature>
<evidence type="ECO:0000313" key="4">
    <source>
        <dbReference type="Proteomes" id="UP000651156"/>
    </source>
</evidence>